<keyword evidence="6" id="KW-1185">Reference proteome</keyword>
<dbReference type="InterPro" id="IPR019887">
    <property type="entry name" value="Tscrpt_reg_AsnC/Lrp_C"/>
</dbReference>
<dbReference type="SMART" id="SM00344">
    <property type="entry name" value="HTH_ASNC"/>
    <property type="match status" value="1"/>
</dbReference>
<dbReference type="SUPFAM" id="SSF54909">
    <property type="entry name" value="Dimeric alpha+beta barrel"/>
    <property type="match status" value="1"/>
</dbReference>
<organism evidence="5 6">
    <name type="scientific">Patagioenas fasciata monilis</name>
    <dbReference type="NCBI Taxonomy" id="372326"/>
    <lineage>
        <taxon>Eukaryota</taxon>
        <taxon>Metazoa</taxon>
        <taxon>Chordata</taxon>
        <taxon>Craniata</taxon>
        <taxon>Vertebrata</taxon>
        <taxon>Euteleostomi</taxon>
        <taxon>Archelosauria</taxon>
        <taxon>Archosauria</taxon>
        <taxon>Dinosauria</taxon>
        <taxon>Saurischia</taxon>
        <taxon>Theropoda</taxon>
        <taxon>Coelurosauria</taxon>
        <taxon>Aves</taxon>
        <taxon>Neognathae</taxon>
        <taxon>Neoaves</taxon>
        <taxon>Columbimorphae</taxon>
        <taxon>Columbiformes</taxon>
        <taxon>Columbidae</taxon>
        <taxon>Patagioenas</taxon>
    </lineage>
</organism>
<evidence type="ECO:0000313" key="5">
    <source>
        <dbReference type="EMBL" id="OPJ90404.1"/>
    </source>
</evidence>
<name>A0A1V4L0N5_PATFA</name>
<dbReference type="PANTHER" id="PTHR30154:SF53">
    <property type="entry name" value="HTH-TYPE TRANSCRIPTIONAL REGULATOR LRPC"/>
    <property type="match status" value="1"/>
</dbReference>
<accession>A0A1V4L0N5</accession>
<gene>
    <name evidence="5" type="ORF">AV530_019936</name>
</gene>
<dbReference type="STRING" id="372326.A0A1V4L0N5"/>
<keyword evidence="2" id="KW-0238">DNA-binding</keyword>
<dbReference type="Gene3D" id="3.30.70.920">
    <property type="match status" value="1"/>
</dbReference>
<dbReference type="Gene3D" id="1.10.10.10">
    <property type="entry name" value="Winged helix-like DNA-binding domain superfamily/Winged helix DNA-binding domain"/>
    <property type="match status" value="1"/>
</dbReference>
<dbReference type="PROSITE" id="PS50956">
    <property type="entry name" value="HTH_ASNC_2"/>
    <property type="match status" value="1"/>
</dbReference>
<dbReference type="InterPro" id="IPR019888">
    <property type="entry name" value="Tscrpt_reg_AsnC-like"/>
</dbReference>
<dbReference type="Pfam" id="PF01037">
    <property type="entry name" value="AsnC_trans_reg"/>
    <property type="match status" value="1"/>
</dbReference>
<dbReference type="InterPro" id="IPR000485">
    <property type="entry name" value="AsnC-type_HTH_dom"/>
</dbReference>
<reference evidence="5 6" key="1">
    <citation type="submission" date="2016-02" db="EMBL/GenBank/DDBJ databases">
        <title>Band-tailed pigeon sequencing and assembly.</title>
        <authorList>
            <person name="Soares A.E."/>
            <person name="Novak B.J."/>
            <person name="Rice E.S."/>
            <person name="O'Connell B."/>
            <person name="Chang D."/>
            <person name="Weber S."/>
            <person name="Shapiro B."/>
        </authorList>
    </citation>
    <scope>NUCLEOTIDE SEQUENCE [LARGE SCALE GENOMIC DNA]</scope>
    <source>
        <strain evidence="5">BTP2013</strain>
        <tissue evidence="5">Blood</tissue>
    </source>
</reference>
<dbReference type="Pfam" id="PF13404">
    <property type="entry name" value="HTH_AsnC-type"/>
    <property type="match status" value="1"/>
</dbReference>
<dbReference type="InterPro" id="IPR011991">
    <property type="entry name" value="ArsR-like_HTH"/>
</dbReference>
<dbReference type="PANTHER" id="PTHR30154">
    <property type="entry name" value="LEUCINE-RESPONSIVE REGULATORY PROTEIN"/>
    <property type="match status" value="1"/>
</dbReference>
<proteinExistence type="predicted"/>
<dbReference type="CDD" id="cd00090">
    <property type="entry name" value="HTH_ARSR"/>
    <property type="match status" value="1"/>
</dbReference>
<keyword evidence="1" id="KW-0805">Transcription regulation</keyword>
<dbReference type="PRINTS" id="PR00033">
    <property type="entry name" value="HTHASNC"/>
</dbReference>
<dbReference type="InterPro" id="IPR036388">
    <property type="entry name" value="WH-like_DNA-bd_sf"/>
</dbReference>
<dbReference type="InterPro" id="IPR019885">
    <property type="entry name" value="Tscrpt_reg_HTH_AsnC-type_CS"/>
</dbReference>
<dbReference type="SUPFAM" id="SSF46785">
    <property type="entry name" value="Winged helix' DNA-binding domain"/>
    <property type="match status" value="1"/>
</dbReference>
<dbReference type="GO" id="GO:0043565">
    <property type="term" value="F:sequence-specific DNA binding"/>
    <property type="evidence" value="ECO:0007669"/>
    <property type="project" value="InterPro"/>
</dbReference>
<protein>
    <recommendedName>
        <fullName evidence="4">HTH asnC-type domain-containing protein</fullName>
    </recommendedName>
</protein>
<comment type="caution">
    <text evidence="5">The sequence shown here is derived from an EMBL/GenBank/DDBJ whole genome shotgun (WGS) entry which is preliminary data.</text>
</comment>
<dbReference type="GO" id="GO:0005829">
    <property type="term" value="C:cytosol"/>
    <property type="evidence" value="ECO:0007669"/>
    <property type="project" value="TreeGrafter"/>
</dbReference>
<dbReference type="GO" id="GO:0043200">
    <property type="term" value="P:response to amino acid"/>
    <property type="evidence" value="ECO:0007669"/>
    <property type="project" value="TreeGrafter"/>
</dbReference>
<dbReference type="InterPro" id="IPR011008">
    <property type="entry name" value="Dimeric_a/b-barrel"/>
</dbReference>
<dbReference type="EMBL" id="LSYS01000274">
    <property type="protein sequence ID" value="OPJ90404.1"/>
    <property type="molecule type" value="Genomic_DNA"/>
</dbReference>
<dbReference type="PROSITE" id="PS00519">
    <property type="entry name" value="HTH_ASNC_1"/>
    <property type="match status" value="1"/>
</dbReference>
<evidence type="ECO:0000256" key="1">
    <source>
        <dbReference type="ARBA" id="ARBA00023015"/>
    </source>
</evidence>
<evidence type="ECO:0000259" key="4">
    <source>
        <dbReference type="PROSITE" id="PS50956"/>
    </source>
</evidence>
<evidence type="ECO:0000313" key="6">
    <source>
        <dbReference type="Proteomes" id="UP000190648"/>
    </source>
</evidence>
<evidence type="ECO:0000256" key="2">
    <source>
        <dbReference type="ARBA" id="ARBA00023125"/>
    </source>
</evidence>
<sequence>MTKHHDEEDEDRSPILEATDRHILALLEKDGRMSWTELGHQTGLSTSAAQQRVKRLEAKGIITGYHATLNLEAIGAGITAFIFLNPIDPEEDETIPGILRTFPEVRGCHSIAGAASYLARVQAPSAGHLDQLLTRIRKECLCGTETVVVLDTMFDDLGMLGTR</sequence>
<dbReference type="Proteomes" id="UP000190648">
    <property type="component" value="Unassembled WGS sequence"/>
</dbReference>
<feature type="domain" description="HTH asnC-type" evidence="4">
    <location>
        <begin position="16"/>
        <end position="77"/>
    </location>
</feature>
<dbReference type="OrthoDB" id="443498at2759"/>
<evidence type="ECO:0000256" key="3">
    <source>
        <dbReference type="ARBA" id="ARBA00023163"/>
    </source>
</evidence>
<keyword evidence="3" id="KW-0804">Transcription</keyword>
<dbReference type="InterPro" id="IPR036390">
    <property type="entry name" value="WH_DNA-bd_sf"/>
</dbReference>
<dbReference type="AlphaFoldDB" id="A0A1V4L0N5"/>